<proteinExistence type="predicted"/>
<evidence type="ECO:0008006" key="4">
    <source>
        <dbReference type="Google" id="ProtNLM"/>
    </source>
</evidence>
<evidence type="ECO:0000313" key="2">
    <source>
        <dbReference type="EMBL" id="MCZ4521450.1"/>
    </source>
</evidence>
<feature type="transmembrane region" description="Helical" evidence="1">
    <location>
        <begin position="141"/>
        <end position="158"/>
    </location>
</feature>
<keyword evidence="1" id="KW-1133">Transmembrane helix</keyword>
<keyword evidence="1" id="KW-0812">Transmembrane</keyword>
<evidence type="ECO:0000256" key="1">
    <source>
        <dbReference type="SAM" id="Phobius"/>
    </source>
</evidence>
<keyword evidence="1" id="KW-0472">Membrane</keyword>
<feature type="transmembrane region" description="Helical" evidence="1">
    <location>
        <begin position="39"/>
        <end position="60"/>
    </location>
</feature>
<evidence type="ECO:0000313" key="3">
    <source>
        <dbReference type="Proteomes" id="UP001081071"/>
    </source>
</evidence>
<feature type="transmembrane region" description="Helical" evidence="1">
    <location>
        <begin position="164"/>
        <end position="182"/>
    </location>
</feature>
<dbReference type="RefSeq" id="WP_269607889.1">
    <property type="nucleotide sequence ID" value="NZ_JAPWIJ010000011.1"/>
</dbReference>
<name>A0ABT4MN35_9NOCA</name>
<keyword evidence="3" id="KW-1185">Reference proteome</keyword>
<dbReference type="Proteomes" id="UP001081071">
    <property type="component" value="Unassembled WGS sequence"/>
</dbReference>
<sequence length="198" mass="20613">MRAALYLFIGLMFALYPALRPYSNEVGSAGVDAFASSSWVLAHTFAMLGFIALGLAVLFGGRRSDPAVVATWIGVGLVLPYYGAETFALHALGVDAAANSNPGLIDLADPIRYSIVQSTMFALGLVSIAVGLVIFALRNRYAMVLAAGFVLFLPQFYTPPAVRIAHGILIAVGAIIAARAVAGSSVRPAQPISTITGA</sequence>
<feature type="transmembrane region" description="Helical" evidence="1">
    <location>
        <begin position="67"/>
        <end position="84"/>
    </location>
</feature>
<dbReference type="EMBL" id="JAPWIJ010000011">
    <property type="protein sequence ID" value="MCZ4521450.1"/>
    <property type="molecule type" value="Genomic_DNA"/>
</dbReference>
<organism evidence="2 3">
    <name type="scientific">Rhodococcus ruber</name>
    <dbReference type="NCBI Taxonomy" id="1830"/>
    <lineage>
        <taxon>Bacteria</taxon>
        <taxon>Bacillati</taxon>
        <taxon>Actinomycetota</taxon>
        <taxon>Actinomycetes</taxon>
        <taxon>Mycobacteriales</taxon>
        <taxon>Nocardiaceae</taxon>
        <taxon>Rhodococcus</taxon>
    </lineage>
</organism>
<accession>A0ABT4MN35</accession>
<comment type="caution">
    <text evidence="2">The sequence shown here is derived from an EMBL/GenBank/DDBJ whole genome shotgun (WGS) entry which is preliminary data.</text>
</comment>
<protein>
    <recommendedName>
        <fullName evidence="4">DUF998 domain-containing protein</fullName>
    </recommendedName>
</protein>
<reference evidence="2" key="1">
    <citation type="submission" date="2022-12" db="EMBL/GenBank/DDBJ databases">
        <authorList>
            <person name="Krivoruchko A.V."/>
            <person name="Elkin A."/>
        </authorList>
    </citation>
    <scope>NUCLEOTIDE SEQUENCE</scope>
    <source>
        <strain evidence="2">IEGM 1391</strain>
    </source>
</reference>
<gene>
    <name evidence="2" type="ORF">O4220_23275</name>
</gene>
<feature type="transmembrane region" description="Helical" evidence="1">
    <location>
        <begin position="111"/>
        <end position="134"/>
    </location>
</feature>